<keyword evidence="2" id="KW-1133">Transmembrane helix</keyword>
<feature type="region of interest" description="Disordered" evidence="1">
    <location>
        <begin position="813"/>
        <end position="886"/>
    </location>
</feature>
<feature type="compositionally biased region" description="Basic residues" evidence="1">
    <location>
        <begin position="213"/>
        <end position="226"/>
    </location>
</feature>
<feature type="compositionally biased region" description="Gly residues" evidence="1">
    <location>
        <begin position="851"/>
        <end position="863"/>
    </location>
</feature>
<name>A0A182IKI0_ANOAO</name>
<feature type="compositionally biased region" description="Gly residues" evidence="1">
    <location>
        <begin position="349"/>
        <end position="359"/>
    </location>
</feature>
<feature type="transmembrane region" description="Helical" evidence="2">
    <location>
        <begin position="447"/>
        <end position="469"/>
    </location>
</feature>
<organism evidence="3">
    <name type="scientific">Anopheles atroparvus</name>
    <name type="common">European mosquito</name>
    <dbReference type="NCBI Taxonomy" id="41427"/>
    <lineage>
        <taxon>Eukaryota</taxon>
        <taxon>Metazoa</taxon>
        <taxon>Ecdysozoa</taxon>
        <taxon>Arthropoda</taxon>
        <taxon>Hexapoda</taxon>
        <taxon>Insecta</taxon>
        <taxon>Pterygota</taxon>
        <taxon>Neoptera</taxon>
        <taxon>Endopterygota</taxon>
        <taxon>Diptera</taxon>
        <taxon>Nematocera</taxon>
        <taxon>Culicoidea</taxon>
        <taxon>Culicidae</taxon>
        <taxon>Anophelinae</taxon>
        <taxon>Anopheles</taxon>
    </lineage>
</organism>
<protein>
    <submittedName>
        <fullName evidence="3">Uncharacterized protein</fullName>
    </submittedName>
</protein>
<proteinExistence type="predicted"/>
<feature type="region of interest" description="Disordered" evidence="1">
    <location>
        <begin position="503"/>
        <end position="572"/>
    </location>
</feature>
<evidence type="ECO:0000256" key="2">
    <source>
        <dbReference type="SAM" id="Phobius"/>
    </source>
</evidence>
<feature type="region of interest" description="Disordered" evidence="1">
    <location>
        <begin position="161"/>
        <end position="241"/>
    </location>
</feature>
<keyword evidence="2" id="KW-0812">Transmembrane</keyword>
<dbReference type="EnsemblMetazoa" id="AATE000872-RA">
    <property type="protein sequence ID" value="AATE000872-PA.1"/>
    <property type="gene ID" value="AATE000872"/>
</dbReference>
<evidence type="ECO:0000313" key="3">
    <source>
        <dbReference type="EnsemblMetazoa" id="AATE000872-PA.1"/>
    </source>
</evidence>
<feature type="compositionally biased region" description="Basic and acidic residues" evidence="1">
    <location>
        <begin position="325"/>
        <end position="339"/>
    </location>
</feature>
<dbReference type="STRING" id="41427.A0A182IKI0"/>
<feature type="compositionally biased region" description="Polar residues" evidence="1">
    <location>
        <begin position="686"/>
        <end position="696"/>
    </location>
</feature>
<evidence type="ECO:0000256" key="1">
    <source>
        <dbReference type="SAM" id="MobiDB-lite"/>
    </source>
</evidence>
<sequence>MIAFGEQDGYIIGNYLQATDQDIRDFFWTGSGDGPDSVQHPFDRFPISEDAIIRTATVVATVYIDRNEPRDGYDDLCIFDCPPTVDGVHGGHEGGFGGKDDGGDYGLGHAIDNVTPTDRRFWLMTVIGGLYGRQDYPMLQSKLARLYRVAFARQQALHLGINGSSSDQHNNTLERQSMDGSRRTKRQMHRPPAAEGSGGTKESVGAQEDATRRHGRTRNRGRKSTLHKRDTGGSVLEGLVERGMTSEVLPVPPVVEIIGSQSEQDSRGEGSGGGSSEEASRSLHVDGMVEGGPGPNRTVVRRNQDKDAYSSGRRKVRILIHNTTHLREEDRLSMDDDGRGTNNRSKGSAGAGGTVGGQDGRPDMANPLLNQTEIIYSVFVGGLPVLATTAAEDMRLMSQDEMEHVLETMVYLKADPYLKEPQATPLIPSTQNGSGNVIALIGQNPSLFVVSCVAALLLLVLCVGLFLLARGKRKHITELKKLESTQALVMPGTISEELNALKTGESGSSRQPSPYARDPSASKEHKRRRKYLGENRVGSFEGGGLAPPRSPLTTTTASSASPSDRSFDGRQPALVPAGLYGHGETLNTDVILKHYLKRKPLVGYGGDGHPVEALNRDKIRMLEQCAVGVGGVSVDSGSIGSYLSMASVKSFPRCFVPEPLSRVLEPVTMTHLDQSDVYADGGKSTGPDTAATSQYNTDTEVQLARTQSDGADPGVVGPIVWQMHRREMEGKTLRNQGAVRFLTFDDWETFIDILPEITSPMRDPVITRNRFEGLLEGAMQLYTDGAEREEEQKNSIPLPGVIRPLENRGKSAVVVRETSRSSSATIRPVTAAPGRKVDKPSEYPPSPGTALGRGGGAGGGAWGSGTHSPLVRPMSAGPFHSPQGPSALEVTRITAPHSVLQSTDLSTAPLLHNIMQELKRFRNE</sequence>
<feature type="compositionally biased region" description="Polar residues" evidence="1">
    <location>
        <begin position="162"/>
        <end position="175"/>
    </location>
</feature>
<accession>A0A182IKI0</accession>
<keyword evidence="2" id="KW-0472">Membrane</keyword>
<feature type="compositionally biased region" description="Low complexity" evidence="1">
    <location>
        <begin position="551"/>
        <end position="564"/>
    </location>
</feature>
<feature type="region of interest" description="Disordered" evidence="1">
    <location>
        <begin position="259"/>
        <end position="366"/>
    </location>
</feature>
<dbReference type="VEuPathDB" id="VectorBase:AATE000872"/>
<dbReference type="AlphaFoldDB" id="A0A182IKI0"/>
<feature type="region of interest" description="Disordered" evidence="1">
    <location>
        <begin position="675"/>
        <end position="696"/>
    </location>
</feature>
<reference evidence="3" key="1">
    <citation type="submission" date="2022-08" db="UniProtKB">
        <authorList>
            <consortium name="EnsemblMetazoa"/>
        </authorList>
    </citation>
    <scope>IDENTIFICATION</scope>
    <source>
        <strain evidence="3">EBRO</strain>
    </source>
</reference>